<evidence type="ECO:0000313" key="5">
    <source>
        <dbReference type="Xenbase" id="XB-GENE-29099743"/>
    </source>
</evidence>
<keyword evidence="2 4" id="KW-0812">Transmembrane</keyword>
<feature type="region of interest" description="Disordered" evidence="1">
    <location>
        <begin position="33"/>
        <end position="52"/>
    </location>
</feature>
<reference evidence="4" key="1">
    <citation type="submission" date="2025-08" db="UniProtKB">
        <authorList>
            <consortium name="RefSeq"/>
        </authorList>
    </citation>
    <scope>IDENTIFICATION</scope>
    <source>
        <strain evidence="4">Nigerian</strain>
        <tissue evidence="4">Liver and blood</tissue>
    </source>
</reference>
<keyword evidence="2" id="KW-1133">Transmembrane helix</keyword>
<evidence type="ECO:0000256" key="1">
    <source>
        <dbReference type="SAM" id="MobiDB-lite"/>
    </source>
</evidence>
<feature type="transmembrane region" description="Helical" evidence="2">
    <location>
        <begin position="106"/>
        <end position="133"/>
    </location>
</feature>
<dbReference type="OrthoDB" id="9907795at2759"/>
<organism evidence="3 4">
    <name type="scientific">Xenopus tropicalis</name>
    <name type="common">Western clawed frog</name>
    <name type="synonym">Silurana tropicalis</name>
    <dbReference type="NCBI Taxonomy" id="8364"/>
    <lineage>
        <taxon>Eukaryota</taxon>
        <taxon>Metazoa</taxon>
        <taxon>Chordata</taxon>
        <taxon>Craniata</taxon>
        <taxon>Vertebrata</taxon>
        <taxon>Euteleostomi</taxon>
        <taxon>Amphibia</taxon>
        <taxon>Batrachia</taxon>
        <taxon>Anura</taxon>
        <taxon>Pipoidea</taxon>
        <taxon>Pipidae</taxon>
        <taxon>Xenopodinae</taxon>
        <taxon>Xenopus</taxon>
        <taxon>Silurana</taxon>
    </lineage>
</organism>
<keyword evidence="2" id="KW-0472">Membrane</keyword>
<dbReference type="RefSeq" id="XP_031749456.1">
    <property type="nucleotide sequence ID" value="XM_031893596.1"/>
</dbReference>
<evidence type="ECO:0000313" key="3">
    <source>
        <dbReference type="Proteomes" id="UP000008143"/>
    </source>
</evidence>
<feature type="transmembrane region" description="Helical" evidence="2">
    <location>
        <begin position="64"/>
        <end position="85"/>
    </location>
</feature>
<proteinExistence type="predicted"/>
<dbReference type="AlphaFoldDB" id="A0A8J1IY89"/>
<protein>
    <submittedName>
        <fullName evidence="4">Transmembrane protein 265</fullName>
    </submittedName>
</protein>
<gene>
    <name evidence="4 5" type="primary">tmem265</name>
</gene>
<accession>A0A8J1IY89</accession>
<keyword evidence="3" id="KW-1185">Reference proteome</keyword>
<sequence length="136" mass="14838">MTDVQEPQTSLLSVEQPLTNGSASNEVRVSIVDGPQLNHKNSGTSSSRRPNHNRLKFSCSPRRLAIISIVCGYSCVGIKALLLAVKAEREGDQQQKRHLSRRSRCLSALSISLCVGTLMLLPLLLILLSYLLAVAE</sequence>
<dbReference type="KEGG" id="xtr:105948553"/>
<name>A0A8J1IY89_XENTR</name>
<evidence type="ECO:0000313" key="4">
    <source>
        <dbReference type="RefSeq" id="XP_031749456.1"/>
    </source>
</evidence>
<dbReference type="OMA" id="AEQECDQ"/>
<dbReference type="AGR" id="Xenbase:XB-GENE-29099743"/>
<dbReference type="GeneID" id="105948553"/>
<feature type="compositionally biased region" description="Polar residues" evidence="1">
    <location>
        <begin position="38"/>
        <end position="48"/>
    </location>
</feature>
<evidence type="ECO:0000256" key="2">
    <source>
        <dbReference type="SAM" id="Phobius"/>
    </source>
</evidence>
<dbReference type="CTD" id="100862671"/>
<dbReference type="Proteomes" id="UP000008143">
    <property type="component" value="Chromosome 9"/>
</dbReference>
<dbReference type="Xenbase" id="XB-GENE-29099743">
    <property type="gene designation" value="tmem265"/>
</dbReference>